<name>A0AA36M8K9_CYLNA</name>
<keyword evidence="4" id="KW-0808">Transferase</keyword>
<dbReference type="Pfam" id="PF25041">
    <property type="entry name" value="UFL1_C"/>
    <property type="match status" value="1"/>
</dbReference>
<dbReference type="GO" id="GO:1990592">
    <property type="term" value="P:protein K69-linked ufmylation"/>
    <property type="evidence" value="ECO:0007669"/>
    <property type="project" value="TreeGrafter"/>
</dbReference>
<evidence type="ECO:0000256" key="2">
    <source>
        <dbReference type="ARBA" id="ARBA00010789"/>
    </source>
</evidence>
<feature type="domain" description="E3 UFM1-protein ligase-like C-terminal" evidence="10">
    <location>
        <begin position="665"/>
        <end position="748"/>
    </location>
</feature>
<evidence type="ECO:0000259" key="9">
    <source>
        <dbReference type="Pfam" id="PF23659"/>
    </source>
</evidence>
<dbReference type="EMBL" id="CATQJL010000305">
    <property type="protein sequence ID" value="CAJ0603424.1"/>
    <property type="molecule type" value="Genomic_DNA"/>
</dbReference>
<keyword evidence="5" id="KW-0833">Ubl conjugation pathway</keyword>
<dbReference type="GO" id="GO:0032434">
    <property type="term" value="P:regulation of proteasomal ubiquitin-dependent protein catabolic process"/>
    <property type="evidence" value="ECO:0007669"/>
    <property type="project" value="TreeGrafter"/>
</dbReference>
<dbReference type="Proteomes" id="UP001176961">
    <property type="component" value="Unassembled WGS sequence"/>
</dbReference>
<accession>A0AA36M8K9</accession>
<feature type="region of interest" description="Disordered" evidence="7">
    <location>
        <begin position="426"/>
        <end position="481"/>
    </location>
</feature>
<evidence type="ECO:0000256" key="4">
    <source>
        <dbReference type="ARBA" id="ARBA00022679"/>
    </source>
</evidence>
<evidence type="ECO:0000256" key="5">
    <source>
        <dbReference type="ARBA" id="ARBA00022786"/>
    </source>
</evidence>
<comment type="function">
    <text evidence="1">E3 UFM1-protein ligase that mediates ufmylation of target proteins.</text>
</comment>
<dbReference type="Pfam" id="PF09743">
    <property type="entry name" value="E3_UFM1_ligase"/>
    <property type="match status" value="1"/>
</dbReference>
<gene>
    <name evidence="11" type="ORF">CYNAS_LOCUS15407</name>
</gene>
<sequence>MNLCVPFRVSVHRYFLRSSCMCRLQSEGKQMATWADIQRLVSDLQRVQLSQSAKKLSEANCVEVVTKLIQRSLIDVVFTRDGHSYITQKHLATEVRNECVALGGRAPLTDIATSLNVDLDHVERTAQKLVDEKVGFTISGGELFAEEYVTNLQSELRILLQEHGFQTISSLCKHWNLSQELLRSLLLDHLSSDFDGLIEGDTIYTADYLNCRKNLLRAIMASITKPLPISAIQARVGLPVGRFWWAFDSLMESEEIPGRLSGSRSSPSCTYIPHIHDILVRLYVQNAFRQQEYIQTSVLKKLGLSEGSGTKNGQVEQILKEGNSSLKFQTLPSILLSMPLFQQCLSAVKEAVHSTDVCDVQSVLQPLAIPFEESDFEAIAEKLNTYEDDLHISGTHVFSDRIITKTIERLSDRIDAWAHEMMGKLEQERKGTHQQQKKVEADDWSDTKKSGKKKGGKGGGGKAGKSSAVNRDESTSTAVGVPPETLEEWIIATDVVPEEILDDVVERIGSKVDDKIRARLTEIAAAQQNAAAQSQKKSLAQLQQKAQSLYSSICMFETASTSFPDSLQTELQQFLLRTVGTELANAALTCASGTENAAQLKEKQREETIASLPLGLRDAISSLFTSLKGDNLEAFHSAVFDLSSPRALSLALRQPDSKSRTEIQQNYTAELKEQVLSQSEPAAALLSCVLYLLAKNGKPVTASGRFVSQLVQQLDGVVDQEVYDLLLSCQRLVVQSLKNKDDDVAKEMLNADIKKLKQAVV</sequence>
<comment type="caution">
    <text evidence="11">The sequence shown here is derived from an EMBL/GenBank/DDBJ whole genome shotgun (WGS) entry which is preliminary data.</text>
</comment>
<dbReference type="InterPro" id="IPR056761">
    <property type="entry name" value="Ufl1-like_C"/>
</dbReference>
<evidence type="ECO:0000259" key="8">
    <source>
        <dbReference type="Pfam" id="PF09743"/>
    </source>
</evidence>
<dbReference type="AlphaFoldDB" id="A0AA36M8K9"/>
<keyword evidence="12" id="KW-1185">Reference proteome</keyword>
<evidence type="ECO:0000256" key="7">
    <source>
        <dbReference type="SAM" id="MobiDB-lite"/>
    </source>
</evidence>
<protein>
    <recommendedName>
        <fullName evidence="3">E3 UFM1-protein ligase 1 homolog</fullName>
    </recommendedName>
    <alternativeName>
        <fullName evidence="6">E3 UFM1-protein transferase 1 homolog</fullName>
    </alternativeName>
</protein>
<dbReference type="InterPro" id="IPR018611">
    <property type="entry name" value="Ufl1"/>
</dbReference>
<evidence type="ECO:0000256" key="6">
    <source>
        <dbReference type="ARBA" id="ARBA00030452"/>
    </source>
</evidence>
<dbReference type="GO" id="GO:0005789">
    <property type="term" value="C:endoplasmic reticulum membrane"/>
    <property type="evidence" value="ECO:0007669"/>
    <property type="project" value="TreeGrafter"/>
</dbReference>
<dbReference type="InterPro" id="IPR056579">
    <property type="entry name" value="Ufl1_N"/>
</dbReference>
<evidence type="ECO:0000259" key="10">
    <source>
        <dbReference type="Pfam" id="PF25041"/>
    </source>
</evidence>
<dbReference type="InterPro" id="IPR056580">
    <property type="entry name" value="Ufl1_dom"/>
</dbReference>
<dbReference type="PANTHER" id="PTHR31057">
    <property type="entry name" value="E3 UFM1-PROTEIN LIGASE 1"/>
    <property type="match status" value="1"/>
</dbReference>
<organism evidence="11 12">
    <name type="scientific">Cylicocyclus nassatus</name>
    <name type="common">Nematode worm</name>
    <dbReference type="NCBI Taxonomy" id="53992"/>
    <lineage>
        <taxon>Eukaryota</taxon>
        <taxon>Metazoa</taxon>
        <taxon>Ecdysozoa</taxon>
        <taxon>Nematoda</taxon>
        <taxon>Chromadorea</taxon>
        <taxon>Rhabditida</taxon>
        <taxon>Rhabditina</taxon>
        <taxon>Rhabditomorpha</taxon>
        <taxon>Strongyloidea</taxon>
        <taxon>Strongylidae</taxon>
        <taxon>Cylicocyclus</taxon>
    </lineage>
</organism>
<dbReference type="GO" id="GO:0034976">
    <property type="term" value="P:response to endoplasmic reticulum stress"/>
    <property type="evidence" value="ECO:0007669"/>
    <property type="project" value="TreeGrafter"/>
</dbReference>
<feature type="domain" description="E3 UFM1-protein ligase 1-like" evidence="9">
    <location>
        <begin position="540"/>
        <end position="654"/>
    </location>
</feature>
<dbReference type="PANTHER" id="PTHR31057:SF0">
    <property type="entry name" value="E3 UFM1-PROTEIN LIGASE 1"/>
    <property type="match status" value="1"/>
</dbReference>
<dbReference type="GO" id="GO:0061666">
    <property type="term" value="F:UFM1 ligase activity"/>
    <property type="evidence" value="ECO:0007669"/>
    <property type="project" value="InterPro"/>
</dbReference>
<dbReference type="Pfam" id="PF23659">
    <property type="entry name" value="UFL1"/>
    <property type="match status" value="1"/>
</dbReference>
<evidence type="ECO:0000256" key="3">
    <source>
        <dbReference type="ARBA" id="ARBA00014160"/>
    </source>
</evidence>
<evidence type="ECO:0000313" key="11">
    <source>
        <dbReference type="EMBL" id="CAJ0603424.1"/>
    </source>
</evidence>
<comment type="similarity">
    <text evidence="2">Belongs to the UFL1 family.</text>
</comment>
<proteinExistence type="inferred from homology"/>
<reference evidence="11" key="1">
    <citation type="submission" date="2023-07" db="EMBL/GenBank/DDBJ databases">
        <authorList>
            <consortium name="CYATHOMIX"/>
        </authorList>
    </citation>
    <scope>NUCLEOTIDE SEQUENCE</scope>
    <source>
        <strain evidence="11">N/A</strain>
    </source>
</reference>
<feature type="domain" description="E3 UFM1-protein ligase 1-like N-terminal" evidence="8">
    <location>
        <begin position="36"/>
        <end position="306"/>
    </location>
</feature>
<evidence type="ECO:0000256" key="1">
    <source>
        <dbReference type="ARBA" id="ARBA00003950"/>
    </source>
</evidence>
<evidence type="ECO:0000313" key="12">
    <source>
        <dbReference type="Proteomes" id="UP001176961"/>
    </source>
</evidence>
<feature type="compositionally biased region" description="Basic and acidic residues" evidence="7">
    <location>
        <begin position="426"/>
        <end position="449"/>
    </location>
</feature>